<evidence type="ECO:0000256" key="3">
    <source>
        <dbReference type="ARBA" id="ARBA00011881"/>
    </source>
</evidence>
<evidence type="ECO:0000256" key="9">
    <source>
        <dbReference type="ARBA" id="ARBA00023004"/>
    </source>
</evidence>
<evidence type="ECO:0000256" key="12">
    <source>
        <dbReference type="ARBA" id="ARBA00061137"/>
    </source>
</evidence>
<dbReference type="Proteomes" id="UP000320333">
    <property type="component" value="Unassembled WGS sequence"/>
</dbReference>
<dbReference type="InterPro" id="IPR001199">
    <property type="entry name" value="Cyt_B5-like_heme/steroid-bd"/>
</dbReference>
<sequence length="511" mass="55563">MGLVTYKQLAEHNNSGSCWIAVGGTVYDVTQFIHTHPGGAKIILKEAGKDATSAFEAVHSVELLPRFDETVKPVGTLDKSSERLDSNDSSTAEADAAALRRAGMPSLGSVLNSFDFEAIARQTMKPEAWAYYSSGAEDEITLRENHAAFHRIALKPRVLVNVSHIDTSTTFLKQTRVSLPVYITACALGKLGHPDGETVLTRAAGARNVVQMMPTLASCSLDDMLNARVDSQDTWFQLYVNADRNVTRDVVLKAEARGCKGLFVTVDAPQLGRREKDMRLKYQEDISDIIVKTGGDEEGESSTSTGQKKVNRAMGAARAISSFIDPSLSWKDIEWLQTVTRMPIVLKGVQTGADAVQAAKLGLAGVVVSNHGGRQLDTCRSGIEILPEVVADLKRAGLHGKMEIYVDGGFRRGSDVFKAIALGATGVGIGRPSLYAMSTFGQEGVERLLDIFREELEMVMGLMGCTKISDITEDMVDASHLSTRVSLVRDMLHQTVYEPLQPPQFNRSSKL</sequence>
<dbReference type="Gene3D" id="3.10.120.10">
    <property type="entry name" value="Cytochrome b5-like heme/steroid binding domain"/>
    <property type="match status" value="1"/>
</dbReference>
<evidence type="ECO:0000256" key="4">
    <source>
        <dbReference type="ARBA" id="ARBA00022617"/>
    </source>
</evidence>
<dbReference type="PROSITE" id="PS50255">
    <property type="entry name" value="CYTOCHROME_B5_2"/>
    <property type="match status" value="1"/>
</dbReference>
<dbReference type="GO" id="GO:0046872">
    <property type="term" value="F:metal ion binding"/>
    <property type="evidence" value="ECO:0007669"/>
    <property type="project" value="UniProtKB-KW"/>
</dbReference>
<dbReference type="PROSITE" id="PS00557">
    <property type="entry name" value="FMN_HYDROXY_ACID_DH_1"/>
    <property type="match status" value="1"/>
</dbReference>
<dbReference type="OrthoDB" id="1925334at2759"/>
<dbReference type="InterPro" id="IPR013785">
    <property type="entry name" value="Aldolase_TIM"/>
</dbReference>
<comment type="catalytic activity">
    <reaction evidence="11">
        <text>(S)-lactate + 2 Fe(III)-[cytochrome c] = 2 Fe(II)-[cytochrome c] + pyruvate + 2 H(+)</text>
        <dbReference type="Rhea" id="RHEA:19909"/>
        <dbReference type="Rhea" id="RHEA-COMP:10350"/>
        <dbReference type="Rhea" id="RHEA-COMP:14399"/>
        <dbReference type="ChEBI" id="CHEBI:15361"/>
        <dbReference type="ChEBI" id="CHEBI:15378"/>
        <dbReference type="ChEBI" id="CHEBI:16651"/>
        <dbReference type="ChEBI" id="CHEBI:29033"/>
        <dbReference type="ChEBI" id="CHEBI:29034"/>
        <dbReference type="EC" id="1.1.2.3"/>
    </reaction>
    <physiologicalReaction direction="left-to-right" evidence="11">
        <dbReference type="Rhea" id="RHEA:19910"/>
    </physiologicalReaction>
</comment>
<evidence type="ECO:0000259" key="17">
    <source>
        <dbReference type="PROSITE" id="PS51349"/>
    </source>
</evidence>
<gene>
    <name evidence="18" type="ORF">CcCBS67573_g06855</name>
</gene>
<evidence type="ECO:0000256" key="11">
    <source>
        <dbReference type="ARBA" id="ARBA00052399"/>
    </source>
</evidence>
<dbReference type="SUPFAM" id="SSF55856">
    <property type="entry name" value="Cytochrome b5-like heme/steroid binding domain"/>
    <property type="match status" value="1"/>
</dbReference>
<dbReference type="EC" id="1.1.2.3" evidence="14"/>
<reference evidence="18 19" key="1">
    <citation type="journal article" date="2019" name="Sci. Rep.">
        <title>Comparative genomics of chytrid fungi reveal insights into the obligate biotrophic and pathogenic lifestyle of Synchytrium endobioticum.</title>
        <authorList>
            <person name="van de Vossenberg B.T.L.H."/>
            <person name="Warris S."/>
            <person name="Nguyen H.D.T."/>
            <person name="van Gent-Pelzer M.P.E."/>
            <person name="Joly D.L."/>
            <person name="van de Geest H.C."/>
            <person name="Bonants P.J.M."/>
            <person name="Smith D.S."/>
            <person name="Levesque C.A."/>
            <person name="van der Lee T.A.J."/>
        </authorList>
    </citation>
    <scope>NUCLEOTIDE SEQUENCE [LARGE SCALE GENOMIC DNA]</scope>
    <source>
        <strain evidence="18 19">CBS 675.73</strain>
    </source>
</reference>
<dbReference type="STRING" id="246404.A0A507EZP3"/>
<dbReference type="InterPro" id="IPR037458">
    <property type="entry name" value="L-MDH/L-LDH_FMN-bd"/>
</dbReference>
<evidence type="ECO:0000256" key="13">
    <source>
        <dbReference type="ARBA" id="ARBA00061589"/>
    </source>
</evidence>
<keyword evidence="10" id="KW-0496">Mitochondrion</keyword>
<dbReference type="InterPro" id="IPR036400">
    <property type="entry name" value="Cyt_B5-like_heme/steroid_sf"/>
</dbReference>
<evidence type="ECO:0000259" key="16">
    <source>
        <dbReference type="PROSITE" id="PS50255"/>
    </source>
</evidence>
<dbReference type="PRINTS" id="PR00363">
    <property type="entry name" value="CYTOCHROMEB5"/>
</dbReference>
<keyword evidence="4" id="KW-0349">Heme</keyword>
<dbReference type="SMART" id="SM01117">
    <property type="entry name" value="Cyt-b5"/>
    <property type="match status" value="1"/>
</dbReference>
<evidence type="ECO:0000256" key="7">
    <source>
        <dbReference type="ARBA" id="ARBA00022723"/>
    </source>
</evidence>
<evidence type="ECO:0000256" key="15">
    <source>
        <dbReference type="ARBA" id="ARBA00068515"/>
    </source>
</evidence>
<evidence type="ECO:0000256" key="1">
    <source>
        <dbReference type="ARBA" id="ARBA00001917"/>
    </source>
</evidence>
<organism evidence="18 19">
    <name type="scientific">Chytriomyces confervae</name>
    <dbReference type="NCBI Taxonomy" id="246404"/>
    <lineage>
        <taxon>Eukaryota</taxon>
        <taxon>Fungi</taxon>
        <taxon>Fungi incertae sedis</taxon>
        <taxon>Chytridiomycota</taxon>
        <taxon>Chytridiomycota incertae sedis</taxon>
        <taxon>Chytridiomycetes</taxon>
        <taxon>Chytridiales</taxon>
        <taxon>Chytriomycetaceae</taxon>
        <taxon>Chytriomyces</taxon>
    </lineage>
</organism>
<protein>
    <recommendedName>
        <fullName evidence="15">L-lactate dehydrogenase (cytochrome)</fullName>
        <ecNumber evidence="14">1.1.2.3</ecNumber>
    </recommendedName>
</protein>
<comment type="subcellular location">
    <subcellularLocation>
        <location evidence="2">Mitochondrion intermembrane space</location>
    </subcellularLocation>
</comment>
<comment type="subunit">
    <text evidence="3">Homotetramer.</text>
</comment>
<dbReference type="CDD" id="cd02922">
    <property type="entry name" value="FCB2_FMN"/>
    <property type="match status" value="1"/>
</dbReference>
<dbReference type="GO" id="GO:0020037">
    <property type="term" value="F:heme binding"/>
    <property type="evidence" value="ECO:0007669"/>
    <property type="project" value="InterPro"/>
</dbReference>
<dbReference type="FunFam" id="3.20.20.70:FF:000062">
    <property type="entry name" value="Cytochrome b2, mitochondrial, putative"/>
    <property type="match status" value="1"/>
</dbReference>
<dbReference type="PANTHER" id="PTHR10578:SF148">
    <property type="entry name" value="L-LACTATE DEHYDROGENASE (CYTOCHROME)"/>
    <property type="match status" value="1"/>
</dbReference>
<feature type="domain" description="Cytochrome b5 heme-binding" evidence="16">
    <location>
        <begin position="1"/>
        <end position="78"/>
    </location>
</feature>
<evidence type="ECO:0000256" key="6">
    <source>
        <dbReference type="ARBA" id="ARBA00022643"/>
    </source>
</evidence>
<comment type="similarity">
    <text evidence="13">In the N-terminal section; belongs to the cytochrome b5 family.</text>
</comment>
<keyword evidence="19" id="KW-1185">Reference proteome</keyword>
<dbReference type="GO" id="GO:0004460">
    <property type="term" value="F:L-lactate dehydrogenase (cytochrome) activity"/>
    <property type="evidence" value="ECO:0007669"/>
    <property type="project" value="UniProtKB-EC"/>
</dbReference>
<evidence type="ECO:0000313" key="19">
    <source>
        <dbReference type="Proteomes" id="UP000320333"/>
    </source>
</evidence>
<accession>A0A507EZP3</accession>
<dbReference type="PROSITE" id="PS00191">
    <property type="entry name" value="CYTOCHROME_B5_1"/>
    <property type="match status" value="1"/>
</dbReference>
<keyword evidence="8" id="KW-0560">Oxidoreductase</keyword>
<dbReference type="SUPFAM" id="SSF51395">
    <property type="entry name" value="FMN-linked oxidoreductases"/>
    <property type="match status" value="1"/>
</dbReference>
<proteinExistence type="inferred from homology"/>
<feature type="domain" description="FMN hydroxy acid dehydrogenase" evidence="17">
    <location>
        <begin position="105"/>
        <end position="481"/>
    </location>
</feature>
<dbReference type="InterPro" id="IPR037396">
    <property type="entry name" value="FMN_HAD"/>
</dbReference>
<keyword evidence="6" id="KW-0288">FMN</keyword>
<comment type="cofactor">
    <cofactor evidence="1">
        <name>FMN</name>
        <dbReference type="ChEBI" id="CHEBI:58210"/>
    </cofactor>
</comment>
<keyword evidence="7" id="KW-0479">Metal-binding</keyword>
<evidence type="ECO:0000256" key="14">
    <source>
        <dbReference type="ARBA" id="ARBA00066458"/>
    </source>
</evidence>
<evidence type="ECO:0000256" key="8">
    <source>
        <dbReference type="ARBA" id="ARBA00023002"/>
    </source>
</evidence>
<dbReference type="Gene3D" id="3.20.20.70">
    <property type="entry name" value="Aldolase class I"/>
    <property type="match status" value="1"/>
</dbReference>
<evidence type="ECO:0000313" key="18">
    <source>
        <dbReference type="EMBL" id="TPX69499.1"/>
    </source>
</evidence>
<dbReference type="GO" id="GO:0005758">
    <property type="term" value="C:mitochondrial intermembrane space"/>
    <property type="evidence" value="ECO:0007669"/>
    <property type="project" value="UniProtKB-SubCell"/>
</dbReference>
<evidence type="ECO:0000256" key="5">
    <source>
        <dbReference type="ARBA" id="ARBA00022630"/>
    </source>
</evidence>
<dbReference type="Pfam" id="PF00173">
    <property type="entry name" value="Cyt-b5"/>
    <property type="match status" value="1"/>
</dbReference>
<dbReference type="AlphaFoldDB" id="A0A507EZP3"/>
<comment type="caution">
    <text evidence="18">The sequence shown here is derived from an EMBL/GenBank/DDBJ whole genome shotgun (WGS) entry which is preliminary data.</text>
</comment>
<dbReference type="EMBL" id="QEAP01000316">
    <property type="protein sequence ID" value="TPX69499.1"/>
    <property type="molecule type" value="Genomic_DNA"/>
</dbReference>
<dbReference type="InterPro" id="IPR018506">
    <property type="entry name" value="Cyt_B5_heme-BS"/>
</dbReference>
<evidence type="ECO:0000256" key="10">
    <source>
        <dbReference type="ARBA" id="ARBA00023128"/>
    </source>
</evidence>
<dbReference type="PROSITE" id="PS51349">
    <property type="entry name" value="FMN_HYDROXY_ACID_DH_2"/>
    <property type="match status" value="1"/>
</dbReference>
<comment type="similarity">
    <text evidence="12">In the C-terminal section; belongs to the FMN-dependent alpha-hydroxy acid dehydrogenase family.</text>
</comment>
<name>A0A507EZP3_9FUNG</name>
<dbReference type="InterPro" id="IPR000262">
    <property type="entry name" value="FMN-dep_DH"/>
</dbReference>
<evidence type="ECO:0000256" key="2">
    <source>
        <dbReference type="ARBA" id="ARBA00004569"/>
    </source>
</evidence>
<dbReference type="PANTHER" id="PTHR10578">
    <property type="entry name" value="S -2-HYDROXY-ACID OXIDASE-RELATED"/>
    <property type="match status" value="1"/>
</dbReference>
<keyword evidence="9" id="KW-0408">Iron</keyword>
<dbReference type="InterPro" id="IPR008259">
    <property type="entry name" value="FMN_hydac_DH_AS"/>
</dbReference>
<keyword evidence="5" id="KW-0285">Flavoprotein</keyword>
<dbReference type="Pfam" id="PF01070">
    <property type="entry name" value="FMN_dh"/>
    <property type="match status" value="1"/>
</dbReference>